<dbReference type="GO" id="GO:0005975">
    <property type="term" value="P:carbohydrate metabolic process"/>
    <property type="evidence" value="ECO:0007669"/>
    <property type="project" value="InterPro"/>
</dbReference>
<dbReference type="GO" id="GO:0008422">
    <property type="term" value="F:beta-glucosidase activity"/>
    <property type="evidence" value="ECO:0007669"/>
    <property type="project" value="TreeGrafter"/>
</dbReference>
<dbReference type="PRINTS" id="PR00131">
    <property type="entry name" value="GLHYDRLASE1"/>
</dbReference>
<accession>I0Z102</accession>
<dbReference type="InterPro" id="IPR017853">
    <property type="entry name" value="GH"/>
</dbReference>
<dbReference type="GeneID" id="17042319"/>
<dbReference type="SUPFAM" id="SSF51445">
    <property type="entry name" value="(Trans)glycosidases"/>
    <property type="match status" value="1"/>
</dbReference>
<evidence type="ECO:0000313" key="6">
    <source>
        <dbReference type="Proteomes" id="UP000007264"/>
    </source>
</evidence>
<organism evidence="5 6">
    <name type="scientific">Coccomyxa subellipsoidea (strain C-169)</name>
    <name type="common">Green microalga</name>
    <dbReference type="NCBI Taxonomy" id="574566"/>
    <lineage>
        <taxon>Eukaryota</taxon>
        <taxon>Viridiplantae</taxon>
        <taxon>Chlorophyta</taxon>
        <taxon>core chlorophytes</taxon>
        <taxon>Trebouxiophyceae</taxon>
        <taxon>Trebouxiophyceae incertae sedis</taxon>
        <taxon>Coccomyxaceae</taxon>
        <taxon>Coccomyxa</taxon>
        <taxon>Coccomyxa subellipsoidea</taxon>
    </lineage>
</organism>
<evidence type="ECO:0000256" key="1">
    <source>
        <dbReference type="ARBA" id="ARBA00010838"/>
    </source>
</evidence>
<dbReference type="AlphaFoldDB" id="I0Z102"/>
<evidence type="ECO:0000256" key="4">
    <source>
        <dbReference type="RuleBase" id="RU003690"/>
    </source>
</evidence>
<evidence type="ECO:0000313" key="5">
    <source>
        <dbReference type="EMBL" id="EIE24321.1"/>
    </source>
</evidence>
<dbReference type="KEGG" id="csl:COCSUDRAFT_14573"/>
<gene>
    <name evidence="5" type="ORF">COCSUDRAFT_14573</name>
</gene>
<sequence>MRKRTVLCVSPITLCQQFEGAYYEDGKGMSIWDVQANNPGLLPEGDRIHDNHTGNVANDFYHRYKEDILLAKELGATQFRFSISWARIFPNGDGSINQVGLKHYVDMVDFILSIGMEPVVTLYHWDLPQALQERIGGWNSEQVAPVFAAYAATMFEALGDKVTYWSTINEPKTFCWEGYGNGGHAPNIHSHEQAANCTINVLRAHAAAVKEFRKLVPGGFVSMNINVETSLPYDSTSELDTAAAQRKMDFEVGVYMDPIFFGQFPDSVRARLPYLPDITPKLADALKGSMDYIAMNHYTSSYALCIEHVSDYDVPDNHVNKNGFVIGKQGDSGWLYSFPLGFRMALNYMNDRYKTDFISVTENGFMVKGEDDMTMDEILNDKARIEYFEEYIKNAIAAVVPIRSYFAWALMDNFEWKDGYSKHFGVMYWDRFTQVRIKKASARWMQNKFLDAPGN</sequence>
<dbReference type="OrthoDB" id="65569at2759"/>
<dbReference type="eggNOG" id="KOG0626">
    <property type="taxonomic scope" value="Eukaryota"/>
</dbReference>
<dbReference type="Pfam" id="PF00232">
    <property type="entry name" value="Glyco_hydro_1"/>
    <property type="match status" value="1"/>
</dbReference>
<dbReference type="Gene3D" id="3.20.20.80">
    <property type="entry name" value="Glycosidases"/>
    <property type="match status" value="1"/>
</dbReference>
<name>I0Z102_COCSC</name>
<keyword evidence="6" id="KW-1185">Reference proteome</keyword>
<protein>
    <submittedName>
        <fullName evidence="5">Glycoside hydrolase</fullName>
    </submittedName>
</protein>
<evidence type="ECO:0000256" key="2">
    <source>
        <dbReference type="ARBA" id="ARBA00022801"/>
    </source>
</evidence>
<reference evidence="5 6" key="1">
    <citation type="journal article" date="2012" name="Genome Biol.">
        <title>The genome of the polar eukaryotic microalga coccomyxa subellipsoidea reveals traits of cold adaptation.</title>
        <authorList>
            <person name="Blanc G."/>
            <person name="Agarkova I."/>
            <person name="Grimwood J."/>
            <person name="Kuo A."/>
            <person name="Brueggeman A."/>
            <person name="Dunigan D."/>
            <person name="Gurnon J."/>
            <person name="Ladunga I."/>
            <person name="Lindquist E."/>
            <person name="Lucas S."/>
            <person name="Pangilinan J."/>
            <person name="Proschold T."/>
            <person name="Salamov A."/>
            <person name="Schmutz J."/>
            <person name="Weeks D."/>
            <person name="Yamada T."/>
            <person name="Claverie J.M."/>
            <person name="Grigoriev I."/>
            <person name="Van Etten J."/>
            <person name="Lomsadze A."/>
            <person name="Borodovsky M."/>
        </authorList>
    </citation>
    <scope>NUCLEOTIDE SEQUENCE [LARGE SCALE GENOMIC DNA]</scope>
    <source>
        <strain evidence="5 6">C-169</strain>
    </source>
</reference>
<evidence type="ECO:0000256" key="3">
    <source>
        <dbReference type="ARBA" id="ARBA00023295"/>
    </source>
</evidence>
<dbReference type="PANTHER" id="PTHR10353:SF36">
    <property type="entry name" value="LP05116P"/>
    <property type="match status" value="1"/>
</dbReference>
<keyword evidence="2 5" id="KW-0378">Hydrolase</keyword>
<comment type="similarity">
    <text evidence="1 4">Belongs to the glycosyl hydrolase 1 family.</text>
</comment>
<proteinExistence type="inferred from homology"/>
<dbReference type="InterPro" id="IPR001360">
    <property type="entry name" value="Glyco_hydro_1"/>
</dbReference>
<dbReference type="PANTHER" id="PTHR10353">
    <property type="entry name" value="GLYCOSYL HYDROLASE"/>
    <property type="match status" value="1"/>
</dbReference>
<dbReference type="Proteomes" id="UP000007264">
    <property type="component" value="Unassembled WGS sequence"/>
</dbReference>
<comment type="caution">
    <text evidence="5">The sequence shown here is derived from an EMBL/GenBank/DDBJ whole genome shotgun (WGS) entry which is preliminary data.</text>
</comment>
<keyword evidence="3" id="KW-0326">Glycosidase</keyword>
<dbReference type="EMBL" id="AGSI01000006">
    <property type="protein sequence ID" value="EIE24321.1"/>
    <property type="molecule type" value="Genomic_DNA"/>
</dbReference>
<dbReference type="RefSeq" id="XP_005648865.1">
    <property type="nucleotide sequence ID" value="XM_005648808.1"/>
</dbReference>